<reference evidence="3" key="1">
    <citation type="journal article" date="2014" name="Nat. Genet.">
        <title>Genome of the human hookworm Necator americanus.</title>
        <authorList>
            <person name="Tang Y.T."/>
            <person name="Gao X."/>
            <person name="Rosa B.A."/>
            <person name="Abubucker S."/>
            <person name="Hallsworth-Pepin K."/>
            <person name="Martin J."/>
            <person name="Tyagi R."/>
            <person name="Heizer E."/>
            <person name="Zhang X."/>
            <person name="Bhonagiri-Palsikar V."/>
            <person name="Minx P."/>
            <person name="Warren W.C."/>
            <person name="Wang Q."/>
            <person name="Zhan B."/>
            <person name="Hotez P.J."/>
            <person name="Sternberg P.W."/>
            <person name="Dougall A."/>
            <person name="Gaze S.T."/>
            <person name="Mulvenna J."/>
            <person name="Sotillo J."/>
            <person name="Ranganathan S."/>
            <person name="Rabelo E.M."/>
            <person name="Wilson R.K."/>
            <person name="Felgner P.L."/>
            <person name="Bethony J."/>
            <person name="Hawdon J.M."/>
            <person name="Gasser R.B."/>
            <person name="Loukas A."/>
            <person name="Mitreva M."/>
        </authorList>
    </citation>
    <scope>NUCLEOTIDE SEQUENCE [LARGE SCALE GENOMIC DNA]</scope>
</reference>
<dbReference type="STRING" id="51031.W2SSH3"/>
<evidence type="ECO:0000256" key="1">
    <source>
        <dbReference type="SAM" id="Phobius"/>
    </source>
</evidence>
<protein>
    <submittedName>
        <fullName evidence="2">Uncharacterized protein</fullName>
    </submittedName>
</protein>
<dbReference type="KEGG" id="nai:NECAME_19181"/>
<evidence type="ECO:0000313" key="3">
    <source>
        <dbReference type="Proteomes" id="UP000053676"/>
    </source>
</evidence>
<keyword evidence="1" id="KW-1133">Transmembrane helix</keyword>
<dbReference type="AlphaFoldDB" id="W2SSH3"/>
<gene>
    <name evidence="2" type="ORF">NECAME_19181</name>
</gene>
<keyword evidence="1" id="KW-0472">Membrane</keyword>
<sequence>VFSASQHGGVAVPPSRPPINYFILPTFILHVVGLACLWALWYYLRVNTHANAHAQQRNGNAANSSALSRGIEEVFEDGGGGRIAECHDFTSTSLPFRFFAKLAGELPYCVNFY</sequence>
<keyword evidence="1" id="KW-0812">Transmembrane</keyword>
<dbReference type="EMBL" id="KI666918">
    <property type="protein sequence ID" value="ETN71761.1"/>
    <property type="molecule type" value="Genomic_DNA"/>
</dbReference>
<evidence type="ECO:0000313" key="2">
    <source>
        <dbReference type="EMBL" id="ETN71761.1"/>
    </source>
</evidence>
<dbReference type="OrthoDB" id="5867599at2759"/>
<organism evidence="2 3">
    <name type="scientific">Necator americanus</name>
    <name type="common">Human hookworm</name>
    <dbReference type="NCBI Taxonomy" id="51031"/>
    <lineage>
        <taxon>Eukaryota</taxon>
        <taxon>Metazoa</taxon>
        <taxon>Ecdysozoa</taxon>
        <taxon>Nematoda</taxon>
        <taxon>Chromadorea</taxon>
        <taxon>Rhabditida</taxon>
        <taxon>Rhabditina</taxon>
        <taxon>Rhabditomorpha</taxon>
        <taxon>Strongyloidea</taxon>
        <taxon>Ancylostomatidae</taxon>
        <taxon>Bunostominae</taxon>
        <taxon>Necator</taxon>
    </lineage>
</organism>
<keyword evidence="3" id="KW-1185">Reference proteome</keyword>
<proteinExistence type="predicted"/>
<dbReference type="Proteomes" id="UP000053676">
    <property type="component" value="Unassembled WGS sequence"/>
</dbReference>
<feature type="non-terminal residue" evidence="2">
    <location>
        <position position="1"/>
    </location>
</feature>
<accession>W2SSH3</accession>
<feature type="transmembrane region" description="Helical" evidence="1">
    <location>
        <begin position="22"/>
        <end position="44"/>
    </location>
</feature>
<name>W2SSH3_NECAM</name>